<gene>
    <name evidence="1" type="ORF">HXK21_06460</name>
</gene>
<evidence type="ECO:0000313" key="2">
    <source>
        <dbReference type="Proteomes" id="UP000704068"/>
    </source>
</evidence>
<comment type="caution">
    <text evidence="1">The sequence shown here is derived from an EMBL/GenBank/DDBJ whole genome shotgun (WGS) entry which is preliminary data.</text>
</comment>
<organism evidence="1 2">
    <name type="scientific">Alloprevotella tannerae</name>
    <dbReference type="NCBI Taxonomy" id="76122"/>
    <lineage>
        <taxon>Bacteria</taxon>
        <taxon>Pseudomonadati</taxon>
        <taxon>Bacteroidota</taxon>
        <taxon>Bacteroidia</taxon>
        <taxon>Bacteroidales</taxon>
        <taxon>Prevotellaceae</taxon>
        <taxon>Alloprevotella</taxon>
    </lineage>
</organism>
<dbReference type="EMBL" id="JABZGR010000019">
    <property type="protein sequence ID" value="MBF0970669.1"/>
    <property type="molecule type" value="Genomic_DNA"/>
</dbReference>
<sequence length="211" mass="25260">MNIEEKEKVLWNLISGDTSSLFKQKREFEYAYCIWGTSVLFEIYPFDLERKHIKRGRKITKTPSKKSGKFQHFLDREDKVIAIYGYTDNYDLPAQYIFFEYHSSEVKVYCFNIVEQIDYIQCSIVKNGKMLSMLNMDSKGNYIAEEYHYDEYNHIVSIDRQHKDQSLFKNTDFFPNNLYKSRFSLAYSHDSLTQIKWNANAENKMKVIFPF</sequence>
<dbReference type="RefSeq" id="WP_278576946.1">
    <property type="nucleotide sequence ID" value="NZ_CAJPOW010000042.1"/>
</dbReference>
<name>A0A929RZS2_9BACT</name>
<proteinExistence type="predicted"/>
<protein>
    <submittedName>
        <fullName evidence="1">Uncharacterized protein</fullName>
    </submittedName>
</protein>
<dbReference type="AlphaFoldDB" id="A0A929RZS2"/>
<reference evidence="1" key="1">
    <citation type="submission" date="2020-04" db="EMBL/GenBank/DDBJ databases">
        <title>Deep metagenomics examines the oral microbiome during advanced dental caries in children, revealing novel taxa and co-occurrences with host molecules.</title>
        <authorList>
            <person name="Baker J.L."/>
            <person name="Morton J.T."/>
            <person name="Dinis M."/>
            <person name="Alvarez R."/>
            <person name="Tran N.C."/>
            <person name="Knight R."/>
            <person name="Edlund A."/>
        </authorList>
    </citation>
    <scope>NUCLEOTIDE SEQUENCE</scope>
    <source>
        <strain evidence="1">JCVI_34_bin.1</strain>
    </source>
</reference>
<dbReference type="Proteomes" id="UP000704068">
    <property type="component" value="Unassembled WGS sequence"/>
</dbReference>
<accession>A0A929RZS2</accession>
<evidence type="ECO:0000313" key="1">
    <source>
        <dbReference type="EMBL" id="MBF0970669.1"/>
    </source>
</evidence>